<dbReference type="GO" id="GO:0045039">
    <property type="term" value="P:protein insertion into mitochondrial inner membrane"/>
    <property type="evidence" value="ECO:0007669"/>
    <property type="project" value="InterPro"/>
</dbReference>
<name>A0A8H4LE21_9HYPO</name>
<comment type="similarity">
    <text evidence="2">Belongs to the Tim17/Tim22/Tim23 family.</text>
</comment>
<feature type="compositionally biased region" description="Basic and acidic residues" evidence="10">
    <location>
        <begin position="131"/>
        <end position="157"/>
    </location>
</feature>
<keyword evidence="6" id="KW-0999">Mitochondrion inner membrane</keyword>
<evidence type="ECO:0000256" key="8">
    <source>
        <dbReference type="ARBA" id="ARBA00023128"/>
    </source>
</evidence>
<reference evidence="11 12" key="1">
    <citation type="submission" date="2020-01" db="EMBL/GenBank/DDBJ databases">
        <title>Identification and distribution of gene clusters putatively required for synthesis of sphingolipid metabolism inhibitors in phylogenetically diverse species of the filamentous fungus Fusarium.</title>
        <authorList>
            <person name="Kim H.-S."/>
            <person name="Busman M."/>
            <person name="Brown D.W."/>
            <person name="Divon H."/>
            <person name="Uhlig S."/>
            <person name="Proctor R.H."/>
        </authorList>
    </citation>
    <scope>NUCLEOTIDE SEQUENCE [LARGE SCALE GENOMIC DNA]</scope>
    <source>
        <strain evidence="11 12">NRRL 20459</strain>
    </source>
</reference>
<dbReference type="GO" id="GO:0042721">
    <property type="term" value="C:TIM22 mitochondrial import inner membrane insertion complex"/>
    <property type="evidence" value="ECO:0007669"/>
    <property type="project" value="InterPro"/>
</dbReference>
<feature type="region of interest" description="Disordered" evidence="10">
    <location>
        <begin position="116"/>
        <end position="182"/>
    </location>
</feature>
<evidence type="ECO:0000256" key="2">
    <source>
        <dbReference type="ARBA" id="ARBA00008444"/>
    </source>
</evidence>
<evidence type="ECO:0000313" key="11">
    <source>
        <dbReference type="EMBL" id="KAF4466317.1"/>
    </source>
</evidence>
<keyword evidence="9" id="KW-0472">Membrane</keyword>
<evidence type="ECO:0000256" key="7">
    <source>
        <dbReference type="ARBA" id="ARBA00022989"/>
    </source>
</evidence>
<sequence>MGGKVWSTEEERIFWEVVIPRSPNAANTADRTLSWKECVDLMNESIGNGARREYTSTMLYEHHYQGIKNGVDSAKANRFFRKYMRDVEWYKDHKSPPPASPPPASTADDPEISSLLDAARPKARRPRKTTQPRERKEQRQSTLPVEDKPEHLHDSAEGARSQSFTSVYREQQPYPPRYPVPLPNSAQDIHARDRHQASTPTRAGLFLARDIEPAGGGYWRLARPQQEDPALPPPALPPALPSAPRYFITSYERAPANAHEQVPRQAAEEAAGQWSGSLPPIHEMFPTLGFEHRGLPPLRPSDAPDLTRKRTVPDHGEFEPAPKRRPLPDLRGEYQTEGLQQPRQLGPHELCKVYHPWLLILVAGATEFITKTGNRQSGAVPRRRKAVTAGRNLPPERFPQALRAHSAAGKSHDNLSNTPLLLLLYADNMNIPGTTPSIAAGAAGAMPTPGGAQDPNVKAVQAAMESCYGKSVMSGVMGFGMGGIFGVFMASMSYDTPYHTAVPGSPQNSISSLPLKQQLKIGFKDMGTRSWSMAKNFGKVGALYSGIECGIEGLRAKNDLTNSVAAGCVTGGVLAKNAGPQAAAGGCLAFAAFSAAIDAWMRSPKDE</sequence>
<keyword evidence="12" id="KW-1185">Reference proteome</keyword>
<dbReference type="AlphaFoldDB" id="A0A8H4LE21"/>
<keyword evidence="7" id="KW-1133">Transmembrane helix</keyword>
<feature type="compositionally biased region" description="Basic residues" evidence="10">
    <location>
        <begin position="121"/>
        <end position="130"/>
    </location>
</feature>
<evidence type="ECO:0000313" key="12">
    <source>
        <dbReference type="Proteomes" id="UP000554235"/>
    </source>
</evidence>
<feature type="compositionally biased region" description="Basic and acidic residues" evidence="10">
    <location>
        <begin position="305"/>
        <end position="329"/>
    </location>
</feature>
<evidence type="ECO:0000256" key="4">
    <source>
        <dbReference type="ARBA" id="ARBA00020722"/>
    </source>
</evidence>
<dbReference type="GO" id="GO:0030943">
    <property type="term" value="F:mitochondrion targeting sequence binding"/>
    <property type="evidence" value="ECO:0007669"/>
    <property type="project" value="TreeGrafter"/>
</dbReference>
<evidence type="ECO:0000256" key="3">
    <source>
        <dbReference type="ARBA" id="ARBA00020210"/>
    </source>
</evidence>
<organism evidence="11 12">
    <name type="scientific">Fusarium albosuccineum</name>
    <dbReference type="NCBI Taxonomy" id="1237068"/>
    <lineage>
        <taxon>Eukaryota</taxon>
        <taxon>Fungi</taxon>
        <taxon>Dikarya</taxon>
        <taxon>Ascomycota</taxon>
        <taxon>Pezizomycotina</taxon>
        <taxon>Sordariomycetes</taxon>
        <taxon>Hypocreomycetidae</taxon>
        <taxon>Hypocreales</taxon>
        <taxon>Nectriaceae</taxon>
        <taxon>Fusarium</taxon>
        <taxon>Fusarium decemcellulare species complex</taxon>
    </lineage>
</organism>
<dbReference type="Proteomes" id="UP000554235">
    <property type="component" value="Unassembled WGS sequence"/>
</dbReference>
<feature type="compositionally biased region" description="Pro residues" evidence="10">
    <location>
        <begin position="173"/>
        <end position="182"/>
    </location>
</feature>
<dbReference type="InterPro" id="IPR039175">
    <property type="entry name" value="TIM22"/>
</dbReference>
<proteinExistence type="inferred from homology"/>
<gene>
    <name evidence="11" type="ORF">FALBO_6824</name>
</gene>
<feature type="region of interest" description="Disordered" evidence="10">
    <location>
        <begin position="91"/>
        <end position="110"/>
    </location>
</feature>
<evidence type="ECO:0000256" key="5">
    <source>
        <dbReference type="ARBA" id="ARBA00022692"/>
    </source>
</evidence>
<dbReference type="EMBL" id="JAADYS010000895">
    <property type="protein sequence ID" value="KAF4466317.1"/>
    <property type="molecule type" value="Genomic_DNA"/>
</dbReference>
<dbReference type="OrthoDB" id="75343at2759"/>
<evidence type="ECO:0000256" key="6">
    <source>
        <dbReference type="ARBA" id="ARBA00022792"/>
    </source>
</evidence>
<dbReference type="PANTHER" id="PTHR14110:SF0">
    <property type="entry name" value="MITOCHONDRIAL IMPORT INNER MEMBRANE TRANSLOCASE SUBUNIT TIM22"/>
    <property type="match status" value="1"/>
</dbReference>
<dbReference type="Pfam" id="PF02466">
    <property type="entry name" value="Tim17"/>
    <property type="match status" value="1"/>
</dbReference>
<comment type="caution">
    <text evidence="11">The sequence shown here is derived from an EMBL/GenBank/DDBJ whole genome shotgun (WGS) entry which is preliminary data.</text>
</comment>
<keyword evidence="5" id="KW-0812">Transmembrane</keyword>
<dbReference type="GO" id="GO:0008320">
    <property type="term" value="F:protein transmembrane transporter activity"/>
    <property type="evidence" value="ECO:0007669"/>
    <property type="project" value="TreeGrafter"/>
</dbReference>
<evidence type="ECO:0000256" key="1">
    <source>
        <dbReference type="ARBA" id="ARBA00004448"/>
    </source>
</evidence>
<dbReference type="PANTHER" id="PTHR14110">
    <property type="entry name" value="MITOCHONDRIAL IMPORT INNER MEMBRANE TRANSLOCASE SUBUNIT TIM22"/>
    <property type="match status" value="1"/>
</dbReference>
<keyword evidence="8" id="KW-0496">Mitochondrion</keyword>
<evidence type="ECO:0000256" key="10">
    <source>
        <dbReference type="SAM" id="MobiDB-lite"/>
    </source>
</evidence>
<protein>
    <recommendedName>
        <fullName evidence="4">Mitochondrial import inner membrane translocase subunit TIM22</fullName>
    </recommendedName>
    <alternativeName>
        <fullName evidence="3">Mitochondrial import inner membrane translocase subunit Tim22</fullName>
    </alternativeName>
</protein>
<comment type="subcellular location">
    <subcellularLocation>
        <location evidence="1">Mitochondrion inner membrane</location>
        <topology evidence="1">Multi-pass membrane protein</topology>
    </subcellularLocation>
</comment>
<accession>A0A8H4LE21</accession>
<evidence type="ECO:0000256" key="9">
    <source>
        <dbReference type="ARBA" id="ARBA00023136"/>
    </source>
</evidence>
<feature type="region of interest" description="Disordered" evidence="10">
    <location>
        <begin position="289"/>
        <end position="329"/>
    </location>
</feature>